<reference evidence="1 2" key="1">
    <citation type="submission" date="2018-08" db="EMBL/GenBank/DDBJ databases">
        <authorList>
            <person name="Preder H."/>
            <person name="Servin-Meza L.A."/>
            <person name="Bonilla J.A."/>
            <person name="Klyczek K."/>
            <person name="Garlena R.A."/>
            <person name="Russell D.A."/>
            <person name="Pope W.H."/>
            <person name="Jacobs-Sera D."/>
            <person name="Hatfull G.F."/>
        </authorList>
    </citation>
    <scope>NUCLEOTIDE SEQUENCE [LARGE SCALE GENOMIC DNA]</scope>
</reference>
<accession>A0A386KQV8</accession>
<evidence type="ECO:0000313" key="2">
    <source>
        <dbReference type="Proteomes" id="UP000281993"/>
    </source>
</evidence>
<sequence length="84" mass="9277">MQPHDYVMIPKKLLAAEMKPSDVLLWITLSTLVNEREVTHRFIAHRSGLSISTTQRSIKALVGAGWLKSSGSSDGISFELVVPE</sequence>
<protein>
    <submittedName>
        <fullName evidence="1">Helix-turn-helix DNA binding domain protein</fullName>
    </submittedName>
</protein>
<dbReference type="Proteomes" id="UP000281993">
    <property type="component" value="Segment"/>
</dbReference>
<keyword evidence="2" id="KW-1185">Reference proteome</keyword>
<dbReference type="SUPFAM" id="SSF46785">
    <property type="entry name" value="Winged helix' DNA-binding domain"/>
    <property type="match status" value="1"/>
</dbReference>
<dbReference type="InterPro" id="IPR036390">
    <property type="entry name" value="WH_DNA-bd_sf"/>
</dbReference>
<name>A0A386KQV8_9CAUD</name>
<evidence type="ECO:0000313" key="1">
    <source>
        <dbReference type="EMBL" id="AYD87384.1"/>
    </source>
</evidence>
<dbReference type="Pfam" id="PF13730">
    <property type="entry name" value="HTH_36"/>
    <property type="match status" value="1"/>
</dbReference>
<gene>
    <name evidence="1" type="primary">89</name>
    <name evidence="1" type="ORF">SEA_VALENTINIPUFF_89</name>
</gene>
<organism evidence="1 2">
    <name type="scientific">Microbacterium phage ValentiniPuff</name>
    <dbReference type="NCBI Taxonomy" id="2315705"/>
    <lineage>
        <taxon>Viruses</taxon>
        <taxon>Duplodnaviria</taxon>
        <taxon>Heunggongvirae</taxon>
        <taxon>Uroviricota</taxon>
        <taxon>Caudoviricetes</taxon>
        <taxon>Valentinivirus</taxon>
        <taxon>Valentinivirus valentinipuff</taxon>
    </lineage>
</organism>
<dbReference type="EMBL" id="MH825712">
    <property type="protein sequence ID" value="AYD87384.1"/>
    <property type="molecule type" value="Genomic_DNA"/>
</dbReference>
<proteinExistence type="predicted"/>